<evidence type="ECO:0000256" key="8">
    <source>
        <dbReference type="ARBA" id="ARBA00023329"/>
    </source>
</evidence>
<comment type="subcellular location">
    <subcellularLocation>
        <location evidence="2">Cytoplasmic vesicle</location>
        <location evidence="2">Phagosome membrane</location>
    </subcellularLocation>
    <subcellularLocation>
        <location evidence="1">Early endosome membrane</location>
    </subcellularLocation>
</comment>
<organism evidence="11 12">
    <name type="scientific">Capsaspora owczarzaki (strain ATCC 30864)</name>
    <dbReference type="NCBI Taxonomy" id="595528"/>
    <lineage>
        <taxon>Eukaryota</taxon>
        <taxon>Filasterea</taxon>
        <taxon>Capsaspora</taxon>
    </lineage>
</organism>
<keyword evidence="8" id="KW-0968">Cytoplasmic vesicle</keyword>
<dbReference type="Gene3D" id="1.10.555.10">
    <property type="entry name" value="Rho GTPase activation protein"/>
    <property type="match status" value="1"/>
</dbReference>
<dbReference type="CDD" id="cd09093">
    <property type="entry name" value="INPP5c_INPP5B"/>
    <property type="match status" value="1"/>
</dbReference>
<feature type="domain" description="Rho-GAP" evidence="10">
    <location>
        <begin position="694"/>
        <end position="912"/>
    </location>
</feature>
<evidence type="ECO:0000256" key="3">
    <source>
        <dbReference type="ARBA" id="ARBA00005910"/>
    </source>
</evidence>
<keyword evidence="12" id="KW-1185">Reference proteome</keyword>
<evidence type="ECO:0000256" key="9">
    <source>
        <dbReference type="SAM" id="MobiDB-lite"/>
    </source>
</evidence>
<dbReference type="Gene3D" id="2.60.40.10">
    <property type="entry name" value="Immunoglobulins"/>
    <property type="match status" value="1"/>
</dbReference>
<evidence type="ECO:0000256" key="7">
    <source>
        <dbReference type="ARBA" id="ARBA00023136"/>
    </source>
</evidence>
<evidence type="ECO:0000256" key="1">
    <source>
        <dbReference type="ARBA" id="ARBA00004146"/>
    </source>
</evidence>
<dbReference type="InterPro" id="IPR000198">
    <property type="entry name" value="RhoGAP_dom"/>
</dbReference>
<reference evidence="12" key="1">
    <citation type="submission" date="2011-02" db="EMBL/GenBank/DDBJ databases">
        <title>The Genome Sequence of Capsaspora owczarzaki ATCC 30864.</title>
        <authorList>
            <person name="Russ C."/>
            <person name="Cuomo C."/>
            <person name="Burger G."/>
            <person name="Gray M.W."/>
            <person name="Holland P.W.H."/>
            <person name="King N."/>
            <person name="Lang F.B.F."/>
            <person name="Roger A.J."/>
            <person name="Ruiz-Trillo I."/>
            <person name="Young S.K."/>
            <person name="Zeng Q."/>
            <person name="Gargeya S."/>
            <person name="Alvarado L."/>
            <person name="Berlin A."/>
            <person name="Chapman S.B."/>
            <person name="Chen Z."/>
            <person name="Freedman E."/>
            <person name="Gellesch M."/>
            <person name="Goldberg J."/>
            <person name="Griggs A."/>
            <person name="Gujja S."/>
            <person name="Heilman E."/>
            <person name="Heiman D."/>
            <person name="Howarth C."/>
            <person name="Mehta T."/>
            <person name="Neiman D."/>
            <person name="Pearson M."/>
            <person name="Roberts A."/>
            <person name="Saif S."/>
            <person name="Shea T."/>
            <person name="Shenoy N."/>
            <person name="Sisk P."/>
            <person name="Stolte C."/>
            <person name="Sykes S."/>
            <person name="White J."/>
            <person name="Yandava C."/>
            <person name="Haas B."/>
            <person name="Nusbaum C."/>
            <person name="Birren B."/>
        </authorList>
    </citation>
    <scope>NUCLEOTIDE SEQUENCE</scope>
    <source>
        <strain evidence="12">ATCC 30864</strain>
    </source>
</reference>
<dbReference type="GO" id="GO:0030670">
    <property type="term" value="C:phagocytic vesicle membrane"/>
    <property type="evidence" value="ECO:0007669"/>
    <property type="project" value="UniProtKB-SubCell"/>
</dbReference>
<dbReference type="Pfam" id="PF21310">
    <property type="entry name" value="OCRL-like_ASH"/>
    <property type="match status" value="1"/>
</dbReference>
<dbReference type="InterPro" id="IPR047078">
    <property type="entry name" value="RhoGAP_OCRL1"/>
</dbReference>
<dbReference type="GO" id="GO:0046856">
    <property type="term" value="P:phosphatidylinositol dephosphorylation"/>
    <property type="evidence" value="ECO:0007669"/>
    <property type="project" value="InterPro"/>
</dbReference>
<dbReference type="InterPro" id="IPR046985">
    <property type="entry name" value="IP5"/>
</dbReference>
<evidence type="ECO:0000256" key="2">
    <source>
        <dbReference type="ARBA" id="ARBA00004580"/>
    </source>
</evidence>
<evidence type="ECO:0000256" key="5">
    <source>
        <dbReference type="ARBA" id="ARBA00022801"/>
    </source>
</evidence>
<dbReference type="InterPro" id="IPR037793">
    <property type="entry name" value="OCRL1/INPP5B_INPP5c"/>
</dbReference>
<dbReference type="GO" id="GO:0004439">
    <property type="term" value="F:phosphatidylinositol-4,5-bisphosphate 5-phosphatase activity"/>
    <property type="evidence" value="ECO:0007669"/>
    <property type="project" value="TreeGrafter"/>
</dbReference>
<dbReference type="FunFam" id="2.60.40.10:FF:000132">
    <property type="entry name" value="Inositol polyphosphate 5-phosphatase OCRL-1 isoform b"/>
    <property type="match status" value="1"/>
</dbReference>
<keyword evidence="5" id="KW-0378">Hydrolase</keyword>
<name>A0A0D2VJE0_CAPO3</name>
<dbReference type="PANTHER" id="PTHR11200">
    <property type="entry name" value="INOSITOL 5-PHOSPHATASE"/>
    <property type="match status" value="1"/>
</dbReference>
<evidence type="ECO:0000313" key="12">
    <source>
        <dbReference type="Proteomes" id="UP000008743"/>
    </source>
</evidence>
<keyword evidence="6" id="KW-0443">Lipid metabolism</keyword>
<dbReference type="STRING" id="595528.A0A0D2VJE0"/>
<dbReference type="InterPro" id="IPR036691">
    <property type="entry name" value="Endo/exonu/phosph_ase_sf"/>
</dbReference>
<dbReference type="GO" id="GO:0007165">
    <property type="term" value="P:signal transduction"/>
    <property type="evidence" value="ECO:0007669"/>
    <property type="project" value="InterPro"/>
</dbReference>
<dbReference type="InterPro" id="IPR008936">
    <property type="entry name" value="Rho_GTPase_activation_prot"/>
</dbReference>
<dbReference type="Proteomes" id="UP000008743">
    <property type="component" value="Unassembled WGS sequence"/>
</dbReference>
<proteinExistence type="inferred from homology"/>
<sequence>MSLLKKNQLDINLALPIFPEVEVTLLDSNPNAKKAKTGLLKLTWAGESDTEEVVFEVALGEYVQQFVQEFKAAKAVAVNEGQVTAGATHAWISNYINKQPISIVATPEMTPVENYFRQLNNVQNIDAPENLMDTYMARSAFEYNPQTLKSVKEEWIAKQLEIKKSEFTEPRTLTLLCGSWNVNGRTPKENLAPWLIPNEHPELPDVYAVGFQELDLSAEAFVFNESNREAMWCAMIEDCINLDKVYTKVKSKQLVGMLLCVYVKTVHIPHIRNVQAVVTGTGIMGMMGNKGGVAIRFRLFDTDLCFVNSHLASDSGRCDRRNQDYQEVVKRTLFTMPNGPPFTIFDHEYVWFFFSPDSFFGLFCLFVALLLTVGGRHSLVFWVGDLNYRIPLPDSEVKSLVKARDYQKLLKYDELTVERNAKHVFVGFEEGPIDFYPTYKFDVGTDTFDSSEKQRTPAWCDRVLWKGAGVKQRTYTGHMVFRTSDHKPVSSLVDFAVQVVQPKRFAEVRQQIVREMDKMENECRPDAVISTNLAKFPDVKFMTRYTQSIVIENSGQVILQFRFIPKLDEKKFCKPWLRINPPVGMIVPGEKATVELMLMVDATTAASLNTGEERLEDILILHLENGKDYFVSITGNFLRTCFCTPLVTLVNTLRPVRDLTQPAAASSSSDRRTKSQPPQPNLIDFGESASTPAAPTSKPEEPKKLHIPKELWRMVDFLFTYGLDEDNLFATSGNEQSMELIRECLDTGLPFETMPDAVHSISECLIRFLEALPDPVIPFVHYQRCLDSNSNYTLCKQVSCCERGFLFFFFFCSRGCYYCVGLTQRFVCWWLLPQVLTQLPSEHYNLFVYLMAFLREVLSHAVTNGLSAEKLALLFSAVLLRPGPDKTRDAASTKKASNFIYHFLLNDEEPQFAS</sequence>
<evidence type="ECO:0000256" key="6">
    <source>
        <dbReference type="ARBA" id="ARBA00023098"/>
    </source>
</evidence>
<dbReference type="EMBL" id="KE346361">
    <property type="protein sequence ID" value="KJE90077.1"/>
    <property type="molecule type" value="Genomic_DNA"/>
</dbReference>
<dbReference type="CDD" id="cd04380">
    <property type="entry name" value="RhoGAP_OCRL1"/>
    <property type="match status" value="1"/>
</dbReference>
<dbReference type="SUPFAM" id="SSF56219">
    <property type="entry name" value="DNase I-like"/>
    <property type="match status" value="1"/>
</dbReference>
<accession>A0A0D2VJE0</accession>
<keyword evidence="7" id="KW-0472">Membrane</keyword>
<dbReference type="Pfam" id="PF00620">
    <property type="entry name" value="RhoGAP"/>
    <property type="match status" value="2"/>
</dbReference>
<dbReference type="InParanoid" id="A0A0D2VJE0"/>
<dbReference type="PROSITE" id="PS50238">
    <property type="entry name" value="RHOGAP"/>
    <property type="match status" value="1"/>
</dbReference>
<dbReference type="SMART" id="SM00324">
    <property type="entry name" value="RhoGAP"/>
    <property type="match status" value="1"/>
</dbReference>
<dbReference type="SMART" id="SM00128">
    <property type="entry name" value="IPPc"/>
    <property type="match status" value="1"/>
</dbReference>
<dbReference type="AlphaFoldDB" id="A0A0D2VJE0"/>
<gene>
    <name evidence="11" type="ORF">CAOG_001452</name>
</gene>
<dbReference type="InterPro" id="IPR013783">
    <property type="entry name" value="Ig-like_fold"/>
</dbReference>
<dbReference type="SUPFAM" id="SSF48350">
    <property type="entry name" value="GTPase activation domain, GAP"/>
    <property type="match status" value="1"/>
</dbReference>
<dbReference type="PhylomeDB" id="A0A0D2VJE0"/>
<dbReference type="GO" id="GO:0052745">
    <property type="term" value="F:inositol phosphate phosphatase activity"/>
    <property type="evidence" value="ECO:0007669"/>
    <property type="project" value="InterPro"/>
</dbReference>
<dbReference type="GO" id="GO:0031901">
    <property type="term" value="C:early endosome membrane"/>
    <property type="evidence" value="ECO:0007669"/>
    <property type="project" value="UniProtKB-SubCell"/>
</dbReference>
<dbReference type="Pfam" id="PF22669">
    <property type="entry name" value="Exo_endo_phos2"/>
    <property type="match status" value="1"/>
</dbReference>
<evidence type="ECO:0000313" key="11">
    <source>
        <dbReference type="EMBL" id="KJE90077.1"/>
    </source>
</evidence>
<dbReference type="OrthoDB" id="7862313at2759"/>
<comment type="similarity">
    <text evidence="3">Belongs to the inositol 1,4,5-trisphosphate 5-phosphatase type II family.</text>
</comment>
<evidence type="ECO:0000256" key="4">
    <source>
        <dbReference type="ARBA" id="ARBA00022753"/>
    </source>
</evidence>
<dbReference type="Gene3D" id="3.60.10.10">
    <property type="entry name" value="Endonuclease/exonuclease/phosphatase"/>
    <property type="match status" value="1"/>
</dbReference>
<evidence type="ECO:0000259" key="10">
    <source>
        <dbReference type="PROSITE" id="PS50238"/>
    </source>
</evidence>
<dbReference type="InterPro" id="IPR000300">
    <property type="entry name" value="IPPc"/>
</dbReference>
<keyword evidence="4" id="KW-0967">Endosome</keyword>
<dbReference type="InterPro" id="IPR048869">
    <property type="entry name" value="OCRL-1_2_ASH"/>
</dbReference>
<dbReference type="PANTHER" id="PTHR11200:SF300">
    <property type="entry name" value="TYPE II INOSITOL 1,4,5-TRISPHOSPHATE 5-PHOSPHATASE"/>
    <property type="match status" value="1"/>
</dbReference>
<feature type="region of interest" description="Disordered" evidence="9">
    <location>
        <begin position="661"/>
        <end position="703"/>
    </location>
</feature>
<protein>
    <submittedName>
        <fullName evidence="11">Inositol 5-phosphatase 4</fullName>
    </submittedName>
</protein>